<dbReference type="AlphaFoldDB" id="A0A9D1LBA0"/>
<evidence type="ECO:0000313" key="3">
    <source>
        <dbReference type="Proteomes" id="UP000824072"/>
    </source>
</evidence>
<gene>
    <name evidence="2" type="ORF">IAB02_06745</name>
</gene>
<feature type="transmembrane region" description="Helical" evidence="1">
    <location>
        <begin position="21"/>
        <end position="41"/>
    </location>
</feature>
<reference evidence="2" key="1">
    <citation type="submission" date="2020-10" db="EMBL/GenBank/DDBJ databases">
        <authorList>
            <person name="Gilroy R."/>
        </authorList>
    </citation>
    <scope>NUCLEOTIDE SEQUENCE</scope>
    <source>
        <strain evidence="2">ChiHcec3-11533</strain>
    </source>
</reference>
<keyword evidence="1" id="KW-1133">Transmembrane helix</keyword>
<sequence>MFLRLKRLREQCNRDFRFKTFAGSWASLCLTLIFAAYHGFLGLNLSSLWHGSICVYYLLLMFIRGIVLLTNHAAGTKNPDTQRLWRQRAFSASSAMLIVLNFALIVPVSLMVRMEKPVNMGLTPAIAIAAYTTCKITLAIVNMRRSGVHPLLIRELRTINLIDALVAILTLQNTLIMVNSTAGEETGMITLTAVSSGLIYLAIMILTIQLFLKQKQSLQAAKPVGFALH</sequence>
<proteinExistence type="predicted"/>
<keyword evidence="1" id="KW-0472">Membrane</keyword>
<feature type="transmembrane region" description="Helical" evidence="1">
    <location>
        <begin position="89"/>
        <end position="110"/>
    </location>
</feature>
<protein>
    <submittedName>
        <fullName evidence="2">Uncharacterized protein</fullName>
    </submittedName>
</protein>
<comment type="caution">
    <text evidence="2">The sequence shown here is derived from an EMBL/GenBank/DDBJ whole genome shotgun (WGS) entry which is preliminary data.</text>
</comment>
<evidence type="ECO:0000256" key="1">
    <source>
        <dbReference type="SAM" id="Phobius"/>
    </source>
</evidence>
<feature type="transmembrane region" description="Helical" evidence="1">
    <location>
        <begin position="122"/>
        <end position="141"/>
    </location>
</feature>
<feature type="transmembrane region" description="Helical" evidence="1">
    <location>
        <begin position="188"/>
        <end position="212"/>
    </location>
</feature>
<feature type="transmembrane region" description="Helical" evidence="1">
    <location>
        <begin position="161"/>
        <end position="182"/>
    </location>
</feature>
<feature type="transmembrane region" description="Helical" evidence="1">
    <location>
        <begin position="47"/>
        <end position="69"/>
    </location>
</feature>
<evidence type="ECO:0000313" key="2">
    <source>
        <dbReference type="EMBL" id="HIU34243.1"/>
    </source>
</evidence>
<reference evidence="2" key="2">
    <citation type="journal article" date="2021" name="PeerJ">
        <title>Extensive microbial diversity within the chicken gut microbiome revealed by metagenomics and culture.</title>
        <authorList>
            <person name="Gilroy R."/>
            <person name="Ravi A."/>
            <person name="Getino M."/>
            <person name="Pursley I."/>
            <person name="Horton D.L."/>
            <person name="Alikhan N.F."/>
            <person name="Baker D."/>
            <person name="Gharbi K."/>
            <person name="Hall N."/>
            <person name="Watson M."/>
            <person name="Adriaenssens E.M."/>
            <person name="Foster-Nyarko E."/>
            <person name="Jarju S."/>
            <person name="Secka A."/>
            <person name="Antonio M."/>
            <person name="Oren A."/>
            <person name="Chaudhuri R.R."/>
            <person name="La Ragione R."/>
            <person name="Hildebrand F."/>
            <person name="Pallen M.J."/>
        </authorList>
    </citation>
    <scope>NUCLEOTIDE SEQUENCE</scope>
    <source>
        <strain evidence="2">ChiHcec3-11533</strain>
    </source>
</reference>
<accession>A0A9D1LBA0</accession>
<dbReference type="EMBL" id="DVMU01000151">
    <property type="protein sequence ID" value="HIU34243.1"/>
    <property type="molecule type" value="Genomic_DNA"/>
</dbReference>
<organism evidence="2 3">
    <name type="scientific">Candidatus Pullichristensenella excrementigallinarum</name>
    <dbReference type="NCBI Taxonomy" id="2840907"/>
    <lineage>
        <taxon>Bacteria</taxon>
        <taxon>Bacillati</taxon>
        <taxon>Bacillota</taxon>
        <taxon>Clostridia</taxon>
        <taxon>Candidatus Pullichristensenella</taxon>
    </lineage>
</organism>
<dbReference type="Proteomes" id="UP000824072">
    <property type="component" value="Unassembled WGS sequence"/>
</dbReference>
<keyword evidence="1" id="KW-0812">Transmembrane</keyword>
<name>A0A9D1LBA0_9FIRM</name>